<name>A0A8T1BUU4_9STRA</name>
<protein>
    <submittedName>
        <fullName evidence="2">Uncharacterized protein</fullName>
    </submittedName>
</protein>
<proteinExistence type="predicted"/>
<dbReference type="VEuPathDB" id="FungiDB:PC110_g5346"/>
<evidence type="ECO:0000313" key="2">
    <source>
        <dbReference type="EMBL" id="KAG2909271.1"/>
    </source>
</evidence>
<dbReference type="EMBL" id="RCMK01000874">
    <property type="protein sequence ID" value="KAG2909271.1"/>
    <property type="molecule type" value="Genomic_DNA"/>
</dbReference>
<accession>A0A8T1BUU4</accession>
<organism evidence="2 3">
    <name type="scientific">Phytophthora cactorum</name>
    <dbReference type="NCBI Taxonomy" id="29920"/>
    <lineage>
        <taxon>Eukaryota</taxon>
        <taxon>Sar</taxon>
        <taxon>Stramenopiles</taxon>
        <taxon>Oomycota</taxon>
        <taxon>Peronosporomycetes</taxon>
        <taxon>Peronosporales</taxon>
        <taxon>Peronosporaceae</taxon>
        <taxon>Phytophthora</taxon>
    </lineage>
</organism>
<reference evidence="2" key="1">
    <citation type="submission" date="2018-10" db="EMBL/GenBank/DDBJ databases">
        <title>Effector identification in a new, highly contiguous assembly of the strawberry crown rot pathogen Phytophthora cactorum.</title>
        <authorList>
            <person name="Armitage A.D."/>
            <person name="Nellist C.F."/>
            <person name="Bates H."/>
            <person name="Vickerstaff R.J."/>
            <person name="Harrison R.J."/>
        </authorList>
    </citation>
    <scope>NUCLEOTIDE SEQUENCE</scope>
    <source>
        <strain evidence="2">4040</strain>
    </source>
</reference>
<comment type="caution">
    <text evidence="2">The sequence shown here is derived from an EMBL/GenBank/DDBJ whole genome shotgun (WGS) entry which is preliminary data.</text>
</comment>
<dbReference type="Proteomes" id="UP000736787">
    <property type="component" value="Unassembled WGS sequence"/>
</dbReference>
<feature type="region of interest" description="Disordered" evidence="1">
    <location>
        <begin position="72"/>
        <end position="95"/>
    </location>
</feature>
<evidence type="ECO:0000313" key="3">
    <source>
        <dbReference type="Proteomes" id="UP000736787"/>
    </source>
</evidence>
<gene>
    <name evidence="2" type="ORF">PC117_g19715</name>
</gene>
<sequence length="154" mass="17352">MLLDCGATTIFVSRRWVNANKLETTKFSDKNIRVKLGDNQFVEAELEVLPLEIMVTGLSGRTNVLLSSTPYPKNSTASSEFPSLRTCSHKSTGEVGELKERKRKLCAGSGQGRPVDRSRKADRLLPLGFGDLSRRKAFRRKYPIPVEAPRWKRM</sequence>
<evidence type="ECO:0000256" key="1">
    <source>
        <dbReference type="SAM" id="MobiDB-lite"/>
    </source>
</evidence>
<feature type="compositionally biased region" description="Polar residues" evidence="1">
    <location>
        <begin position="72"/>
        <end position="90"/>
    </location>
</feature>
<dbReference type="AlphaFoldDB" id="A0A8T1BUU4"/>